<gene>
    <name evidence="2" type="ORF">UFOPK2958_00082</name>
</gene>
<organism evidence="2">
    <name type="scientific">freshwater metagenome</name>
    <dbReference type="NCBI Taxonomy" id="449393"/>
    <lineage>
        <taxon>unclassified sequences</taxon>
        <taxon>metagenomes</taxon>
        <taxon>ecological metagenomes</taxon>
    </lineage>
</organism>
<evidence type="ECO:0000313" key="2">
    <source>
        <dbReference type="EMBL" id="CAB4774077.1"/>
    </source>
</evidence>
<dbReference type="InterPro" id="IPR043968">
    <property type="entry name" value="SGNH"/>
</dbReference>
<accession>A0A6J6VU43</accession>
<protein>
    <submittedName>
        <fullName evidence="2">Unannotated protein</fullName>
    </submittedName>
</protein>
<evidence type="ECO:0000259" key="1">
    <source>
        <dbReference type="Pfam" id="PF19040"/>
    </source>
</evidence>
<dbReference type="EMBL" id="CAFAAB010000004">
    <property type="protein sequence ID" value="CAB4774077.1"/>
    <property type="molecule type" value="Genomic_DNA"/>
</dbReference>
<feature type="domain" description="SGNH" evidence="1">
    <location>
        <begin position="108"/>
        <end position="349"/>
    </location>
</feature>
<proteinExistence type="predicted"/>
<name>A0A6J6VU43_9ZZZZ</name>
<reference evidence="2" key="1">
    <citation type="submission" date="2020-05" db="EMBL/GenBank/DDBJ databases">
        <authorList>
            <person name="Chiriac C."/>
            <person name="Salcher M."/>
            <person name="Ghai R."/>
            <person name="Kavagutti S V."/>
        </authorList>
    </citation>
    <scope>NUCLEOTIDE SEQUENCE</scope>
</reference>
<dbReference type="AlphaFoldDB" id="A0A6J6VU43"/>
<dbReference type="Pfam" id="PF19040">
    <property type="entry name" value="SGNH"/>
    <property type="match status" value="1"/>
</dbReference>
<sequence length="367" mass="39153">MDYRNSMLRGRISWLASLAVVVITLGLPLATSSLRAATDPCGTSRTKLACLNSLPTAAQVTEHIRQGHAIVKLPTTHPTLAYLSNTVTGMNSFYMPTGRCNQVAHQADASPPSIADCTFGNARGGSANTIVLTGDSRAVMWTTSYAKLANVLGWRLVVLAKPGCVAQTGELTYLNVPNRPGPWVACNHFRSAVMNDLAILKPAMVVVASNPAASLADGRRTSQNATLAHDNSLEYLQLLKSASPTSSFVFLSGFPLLVNTVPGVANPVACLAAHKKDIRVCDVRSNNSANDDPTNVAVTQSAVDANFAVINQKPWLCTTTCPGVINKMIPYARDGLHINNTYSDWLMGVMWRSLAGLPNSPIKLPTN</sequence>